<dbReference type="Gene3D" id="1.25.40.10">
    <property type="entry name" value="Tetratricopeptide repeat domain"/>
    <property type="match status" value="1"/>
</dbReference>
<proteinExistence type="predicted"/>
<reference evidence="2" key="1">
    <citation type="submission" date="2021-12" db="EMBL/GenBank/DDBJ databases">
        <authorList>
            <person name="King R."/>
        </authorList>
    </citation>
    <scope>NUCLEOTIDE SEQUENCE</scope>
</reference>
<dbReference type="InterPro" id="IPR011990">
    <property type="entry name" value="TPR-like_helical_dom_sf"/>
</dbReference>
<dbReference type="InterPro" id="IPR052748">
    <property type="entry name" value="ISR_Activator"/>
</dbReference>
<dbReference type="SMART" id="SM00671">
    <property type="entry name" value="SEL1"/>
    <property type="match status" value="2"/>
</dbReference>
<gene>
    <name evidence="2" type="ORF">CHILSU_LOCUS5613</name>
</gene>
<keyword evidence="3" id="KW-1185">Reference proteome</keyword>
<name>A0ABN8L8D9_CHISP</name>
<organism evidence="2 3">
    <name type="scientific">Chilo suppressalis</name>
    <name type="common">Asiatic rice borer moth</name>
    <dbReference type="NCBI Taxonomy" id="168631"/>
    <lineage>
        <taxon>Eukaryota</taxon>
        <taxon>Metazoa</taxon>
        <taxon>Ecdysozoa</taxon>
        <taxon>Arthropoda</taxon>
        <taxon>Hexapoda</taxon>
        <taxon>Insecta</taxon>
        <taxon>Pterygota</taxon>
        <taxon>Neoptera</taxon>
        <taxon>Endopterygota</taxon>
        <taxon>Lepidoptera</taxon>
        <taxon>Glossata</taxon>
        <taxon>Ditrysia</taxon>
        <taxon>Pyraloidea</taxon>
        <taxon>Crambidae</taxon>
        <taxon>Crambinae</taxon>
        <taxon>Chilo</taxon>
    </lineage>
</organism>
<dbReference type="PANTHER" id="PTHR45011:SF1">
    <property type="entry name" value="DAP3-BINDING CELL DEATH ENHANCER 1"/>
    <property type="match status" value="1"/>
</dbReference>
<evidence type="ECO:0000256" key="1">
    <source>
        <dbReference type="SAM" id="MobiDB-lite"/>
    </source>
</evidence>
<accession>A0ABN8L8D9</accession>
<dbReference type="EMBL" id="OU963913">
    <property type="protein sequence ID" value="CAH2985824.1"/>
    <property type="molecule type" value="Genomic_DNA"/>
</dbReference>
<feature type="compositionally biased region" description="Low complexity" evidence="1">
    <location>
        <begin position="169"/>
        <end position="182"/>
    </location>
</feature>
<dbReference type="Pfam" id="PF08238">
    <property type="entry name" value="Sel1"/>
    <property type="match status" value="2"/>
</dbReference>
<evidence type="ECO:0000313" key="2">
    <source>
        <dbReference type="EMBL" id="CAH2985824.1"/>
    </source>
</evidence>
<evidence type="ECO:0000313" key="3">
    <source>
        <dbReference type="Proteomes" id="UP001153292"/>
    </source>
</evidence>
<dbReference type="Proteomes" id="UP001153292">
    <property type="component" value="Chromosome 20"/>
</dbReference>
<dbReference type="SUPFAM" id="SSF81901">
    <property type="entry name" value="HCP-like"/>
    <property type="match status" value="1"/>
</dbReference>
<sequence>MWKYMTRRVRDTFERGANHLDKRGTTGVVTAGNINEEKNKRGGPPCSWLKSKRCWGYYRQGSNTNNNNGWNFENLTSSWLSAISWSGALVISWYTTHLIQWKYKYYSRRYNDSCSTALLSALQPYINAVNKDPTYTKPVSQIEKLLDHFTPTVHLITNEQVGIQKQRTDSTTSSSTTPDSSSDILGDVLNSIENKLGLAAIENGQLKDGLKLLRSAASRSYAPALYNLGICYEMGLGVTTDEKMAMELYRSAAALEHPGALYNLGIYYGQGRGGLTRNTTTATRLLRLAAVQGQQEAIEALKSLEVENEDPAHNKPAVHPWSYNLEVSTQDNIVPIPTTLFVENVDYCPRKIKATVY</sequence>
<feature type="region of interest" description="Disordered" evidence="1">
    <location>
        <begin position="160"/>
        <end position="182"/>
    </location>
</feature>
<protein>
    <submittedName>
        <fullName evidence="2">Uncharacterized protein</fullName>
    </submittedName>
</protein>
<dbReference type="PANTHER" id="PTHR45011">
    <property type="entry name" value="DAP3-BINDING CELL DEATH ENHANCER 1"/>
    <property type="match status" value="1"/>
</dbReference>
<dbReference type="InterPro" id="IPR006597">
    <property type="entry name" value="Sel1-like"/>
</dbReference>